<keyword evidence="6" id="KW-1133">Transmembrane helix</keyword>
<evidence type="ECO:0000256" key="1">
    <source>
        <dbReference type="ARBA" id="ARBA00003416"/>
    </source>
</evidence>
<keyword evidence="5" id="KW-0233">DNA recombination</keyword>
<sequence length="395" mass="43323">MKEIAFILLDRPVTWAEAALGFAGLSLLLLVLVVVSSWRGASRRALEAAMATERAREMDDKVAEMNRSQAELSGRLQSMAEILSTRQGDLARLVAERMDGLRQQVGAGLEQNVRQTSESLGKLQERLAVIDSAQKNLTDLTSEVVTLKDVLSNKQARGAYGQGRMEAIIRDGLPAAFFAFQPQLSNGKRPDCMVTLPGDGRGLVIDAKFPLESFTMLREARGDEAKKAAGVRVRNDVGVHVKDIAERYFLPGETQDLALLFVPSESIYADLHEHFDDVIQKAHRARIMIVSPSLLALAIQLMQSLVRDARMREEAQVIQSEVGKLLADVRRLGDRAEKLDQHFRQAQEDVSGIRTSAGKIASRGERIGALEFDDAKAAEPTLPFAKGLALKAAAE</sequence>
<dbReference type="Proteomes" id="UP000094969">
    <property type="component" value="Chromosome"/>
</dbReference>
<evidence type="ECO:0000256" key="6">
    <source>
        <dbReference type="SAM" id="Phobius"/>
    </source>
</evidence>
<keyword evidence="6" id="KW-0472">Membrane</keyword>
<dbReference type="GO" id="GO:0006310">
    <property type="term" value="P:DNA recombination"/>
    <property type="evidence" value="ECO:0007669"/>
    <property type="project" value="UniProtKB-KW"/>
</dbReference>
<dbReference type="PANTHER" id="PTHR30563:SF0">
    <property type="entry name" value="DNA RECOMBINATION PROTEIN RMUC"/>
    <property type="match status" value="1"/>
</dbReference>
<dbReference type="Pfam" id="PF02646">
    <property type="entry name" value="RmuC"/>
    <property type="match status" value="1"/>
</dbReference>
<accession>A0A1D7TZX5</accession>
<dbReference type="OrthoDB" id="370725at2"/>
<keyword evidence="8" id="KW-1185">Reference proteome</keyword>
<gene>
    <name evidence="7" type="ORF">BHK69_09510</name>
</gene>
<evidence type="ECO:0000313" key="8">
    <source>
        <dbReference type="Proteomes" id="UP000094969"/>
    </source>
</evidence>
<comment type="function">
    <text evidence="1">Involved in DNA recombination.</text>
</comment>
<evidence type="ECO:0000256" key="2">
    <source>
        <dbReference type="ARBA" id="ARBA00009840"/>
    </source>
</evidence>
<dbReference type="EMBL" id="CP017147">
    <property type="protein sequence ID" value="AOO80669.1"/>
    <property type="molecule type" value="Genomic_DNA"/>
</dbReference>
<name>A0A1D7TZX5_9HYPH</name>
<protein>
    <recommendedName>
        <fullName evidence="3">DNA recombination protein RmuC homolog</fullName>
    </recommendedName>
</protein>
<organism evidence="7 8">
    <name type="scientific">Bosea vaviloviae</name>
    <dbReference type="NCBI Taxonomy" id="1526658"/>
    <lineage>
        <taxon>Bacteria</taxon>
        <taxon>Pseudomonadati</taxon>
        <taxon>Pseudomonadota</taxon>
        <taxon>Alphaproteobacteria</taxon>
        <taxon>Hyphomicrobiales</taxon>
        <taxon>Boseaceae</taxon>
        <taxon>Bosea</taxon>
    </lineage>
</organism>
<evidence type="ECO:0000256" key="5">
    <source>
        <dbReference type="ARBA" id="ARBA00023172"/>
    </source>
</evidence>
<evidence type="ECO:0000256" key="3">
    <source>
        <dbReference type="ARBA" id="ARBA00021840"/>
    </source>
</evidence>
<keyword evidence="6" id="KW-0812">Transmembrane</keyword>
<dbReference type="RefSeq" id="WP_069689887.1">
    <property type="nucleotide sequence ID" value="NZ_CP017147.1"/>
</dbReference>
<dbReference type="PANTHER" id="PTHR30563">
    <property type="entry name" value="DNA RECOMBINATION PROTEIN RMUC"/>
    <property type="match status" value="1"/>
</dbReference>
<evidence type="ECO:0000313" key="7">
    <source>
        <dbReference type="EMBL" id="AOO80669.1"/>
    </source>
</evidence>
<reference evidence="7 8" key="1">
    <citation type="journal article" date="2015" name="Antonie Van Leeuwenhoek">
        <title>Bosea vaviloviae sp. nov., a new species of slow-growing rhizobia isolated from nodules of the relict species Vavilovia formosa (Stev.) Fed.</title>
        <authorList>
            <person name="Safronova V.I."/>
            <person name="Kuznetsova I.G."/>
            <person name="Sazanova A.L."/>
            <person name="Kimeklis A.K."/>
            <person name="Belimov A.A."/>
            <person name="Andronov E.E."/>
            <person name="Pinaev A.G."/>
            <person name="Chizhevskaya E.P."/>
            <person name="Pukhaev A.R."/>
            <person name="Popov K.P."/>
            <person name="Willems A."/>
            <person name="Tikhonovich I.A."/>
        </authorList>
    </citation>
    <scope>NUCLEOTIDE SEQUENCE [LARGE SCALE GENOMIC DNA]</scope>
    <source>
        <strain evidence="7 8">Vaf18</strain>
    </source>
</reference>
<dbReference type="InterPro" id="IPR003798">
    <property type="entry name" value="DNA_recombination_RmuC"/>
</dbReference>
<feature type="transmembrane region" description="Helical" evidence="6">
    <location>
        <begin position="18"/>
        <end position="38"/>
    </location>
</feature>
<comment type="similarity">
    <text evidence="2">Belongs to the RmuC family.</text>
</comment>
<keyword evidence="4" id="KW-0175">Coiled coil</keyword>
<dbReference type="AlphaFoldDB" id="A0A1D7TZX5"/>
<dbReference type="KEGG" id="bvv:BHK69_09510"/>
<dbReference type="STRING" id="1526658.BHK69_09510"/>
<proteinExistence type="inferred from homology"/>
<evidence type="ECO:0000256" key="4">
    <source>
        <dbReference type="ARBA" id="ARBA00023054"/>
    </source>
</evidence>